<proteinExistence type="predicted"/>
<dbReference type="AlphaFoldDB" id="A0A0D5Y7J2"/>
<accession>A0A0D5Y7J2</accession>
<protein>
    <submittedName>
        <fullName evidence="1">Uncharacterized protein</fullName>
    </submittedName>
</protein>
<sequence>MGRVTRYEYADNLYLVSRCINPMAANCCLTRINKMHKKPDLNIFRSLLFVFDIDNPDNDSKTRQDILVSKNTNNTQELKELSTRC</sequence>
<dbReference type="KEGG" id="pcz:PCL1606_58580"/>
<dbReference type="PATRIC" id="fig|587753.10.peg.5839"/>
<gene>
    <name evidence="1" type="ORF">PCL1606_58580</name>
</gene>
<dbReference type="EMBL" id="CP011110">
    <property type="protein sequence ID" value="AKA27303.1"/>
    <property type="molecule type" value="Genomic_DNA"/>
</dbReference>
<name>A0A0D5Y7J2_9PSED</name>
<organism evidence="1 2">
    <name type="scientific">Pseudomonas chlororaphis</name>
    <dbReference type="NCBI Taxonomy" id="587753"/>
    <lineage>
        <taxon>Bacteria</taxon>
        <taxon>Pseudomonadati</taxon>
        <taxon>Pseudomonadota</taxon>
        <taxon>Gammaproteobacteria</taxon>
        <taxon>Pseudomonadales</taxon>
        <taxon>Pseudomonadaceae</taxon>
        <taxon>Pseudomonas</taxon>
    </lineage>
</organism>
<reference evidence="1 2" key="1">
    <citation type="journal article" date="2015" name="Mol. Plant Microbe Interact.">
        <title>Comparative Genomic Analysis of Pseudomonas chlororaphis PCL1606 Reveals New Insight into Antifungal Compounds Involved in Biocontrol.</title>
        <authorList>
            <person name="Calderon C.E."/>
            <person name="Ramos C."/>
            <person name="de Vicente A."/>
            <person name="Cazorla F.M."/>
        </authorList>
    </citation>
    <scope>NUCLEOTIDE SEQUENCE [LARGE SCALE GENOMIC DNA]</scope>
    <source>
        <strain evidence="1 2">PCL1606</strain>
    </source>
</reference>
<evidence type="ECO:0000313" key="1">
    <source>
        <dbReference type="EMBL" id="AKA27303.1"/>
    </source>
</evidence>
<dbReference type="Proteomes" id="UP000032748">
    <property type="component" value="Chromosome"/>
</dbReference>
<evidence type="ECO:0000313" key="2">
    <source>
        <dbReference type="Proteomes" id="UP000032748"/>
    </source>
</evidence>